<gene>
    <name evidence="1" type="ORF">THSYN_32480</name>
</gene>
<dbReference type="PROSITE" id="PS51257">
    <property type="entry name" value="PROKAR_LIPOPROTEIN"/>
    <property type="match status" value="1"/>
</dbReference>
<name>A0A2K8UJM2_9GAMM</name>
<evidence type="ECO:0000313" key="1">
    <source>
        <dbReference type="EMBL" id="AUB85725.1"/>
    </source>
</evidence>
<reference evidence="1 2" key="1">
    <citation type="submission" date="2017-03" db="EMBL/GenBank/DDBJ databases">
        <title>Complete genome sequence of Candidatus 'Thiodictyon syntrophicum' sp. nov. strain Cad16T, a photolithoautotroph purple sulfur bacterium isolated from an alpine meromictic lake.</title>
        <authorList>
            <person name="Luedin S.M."/>
            <person name="Pothier J.F."/>
            <person name="Danza F."/>
            <person name="Storelli N."/>
            <person name="Wittwer M."/>
            <person name="Tonolla M."/>
        </authorList>
    </citation>
    <scope>NUCLEOTIDE SEQUENCE [LARGE SCALE GENOMIC DNA]</scope>
    <source>
        <strain evidence="1 2">Cad16T</strain>
        <plasmid evidence="2">Plasmid pts485</plasmid>
    </source>
</reference>
<geneLocation type="plasmid" evidence="2">
    <name>pts485</name>
</geneLocation>
<proteinExistence type="predicted"/>
<evidence type="ECO:0008006" key="3">
    <source>
        <dbReference type="Google" id="ProtNLM"/>
    </source>
</evidence>
<keyword evidence="1" id="KW-0614">Plasmid</keyword>
<protein>
    <recommendedName>
        <fullName evidence="3">Glycine zipper domain-containing protein</fullName>
    </recommendedName>
</protein>
<dbReference type="KEGG" id="tsy:THSYN_32480"/>
<evidence type="ECO:0000313" key="2">
    <source>
        <dbReference type="Proteomes" id="UP000232638"/>
    </source>
</evidence>
<sequence length="253" mass="27186">MRLGGRVLITLTAALSGAGCVTPGDLQGAAGAASGWLPSIGSAQASRTPTDDTADASLTPAERRLREQSRAFQKTVWEGALIGAGAGTLYGLLRRERAQDVVRDALIGGAVGGLAGAYIAHKQQQYSGKEDQLDSMIADVRKSNEETQSLIVSVRQVIAEDKRRLAAVEQQVRKGQASQAQLVDTRRRLADNQRVVAQASSGAREKQTMFQGAERQFRQDHPGTDTARMQRELDTYNKNLKTLDSLAQNVSVA</sequence>
<keyword evidence="2" id="KW-1185">Reference proteome</keyword>
<dbReference type="EMBL" id="CP020372">
    <property type="protein sequence ID" value="AUB85725.1"/>
    <property type="molecule type" value="Genomic_DNA"/>
</dbReference>
<dbReference type="AlphaFoldDB" id="A0A2K8UJM2"/>
<organism evidence="1 2">
    <name type="scientific">Candidatus Thiodictyon syntrophicum</name>
    <dbReference type="NCBI Taxonomy" id="1166950"/>
    <lineage>
        <taxon>Bacteria</taxon>
        <taxon>Pseudomonadati</taxon>
        <taxon>Pseudomonadota</taxon>
        <taxon>Gammaproteobacteria</taxon>
        <taxon>Chromatiales</taxon>
        <taxon>Chromatiaceae</taxon>
        <taxon>Thiodictyon</taxon>
    </lineage>
</organism>
<dbReference type="Proteomes" id="UP000232638">
    <property type="component" value="Plasmid pTs485"/>
</dbReference>
<accession>A0A2K8UJM2</accession>